<comment type="caution">
    <text evidence="2">The sequence shown here is derived from an EMBL/GenBank/DDBJ whole genome shotgun (WGS) entry which is preliminary data.</text>
</comment>
<feature type="domain" description="Metallo-beta-lactamase" evidence="1">
    <location>
        <begin position="82"/>
        <end position="279"/>
    </location>
</feature>
<dbReference type="InterPro" id="IPR001279">
    <property type="entry name" value="Metallo-B-lactamas"/>
</dbReference>
<dbReference type="InterPro" id="IPR024884">
    <property type="entry name" value="NAPE-PLD"/>
</dbReference>
<evidence type="ECO:0000259" key="1">
    <source>
        <dbReference type="Pfam" id="PF12706"/>
    </source>
</evidence>
<dbReference type="PIRSF" id="PIRSF038896">
    <property type="entry name" value="NAPE-PLD"/>
    <property type="match status" value="1"/>
</dbReference>
<dbReference type="PANTHER" id="PTHR15032:SF4">
    <property type="entry name" value="N-ACYL-PHOSPHATIDYLETHANOLAMINE-HYDROLYZING PHOSPHOLIPASE D"/>
    <property type="match status" value="1"/>
</dbReference>
<keyword evidence="3" id="KW-1185">Reference proteome</keyword>
<accession>A0ABW5XQ24</accession>
<organism evidence="2 3">
    <name type="scientific">Mucilaginibacter antarcticus</name>
    <dbReference type="NCBI Taxonomy" id="1855725"/>
    <lineage>
        <taxon>Bacteria</taxon>
        <taxon>Pseudomonadati</taxon>
        <taxon>Bacteroidota</taxon>
        <taxon>Sphingobacteriia</taxon>
        <taxon>Sphingobacteriales</taxon>
        <taxon>Sphingobacteriaceae</taxon>
        <taxon>Mucilaginibacter</taxon>
    </lineage>
</organism>
<reference evidence="3" key="1">
    <citation type="journal article" date="2019" name="Int. J. Syst. Evol. Microbiol.">
        <title>The Global Catalogue of Microorganisms (GCM) 10K type strain sequencing project: providing services to taxonomists for standard genome sequencing and annotation.</title>
        <authorList>
            <consortium name="The Broad Institute Genomics Platform"/>
            <consortium name="The Broad Institute Genome Sequencing Center for Infectious Disease"/>
            <person name="Wu L."/>
            <person name="Ma J."/>
        </authorList>
    </citation>
    <scope>NUCLEOTIDE SEQUENCE [LARGE SCALE GENOMIC DNA]</scope>
    <source>
        <strain evidence="3">KCTC 52232</strain>
    </source>
</reference>
<protein>
    <submittedName>
        <fullName evidence="2">MBL fold metallo-hydrolase</fullName>
    </submittedName>
</protein>
<evidence type="ECO:0000313" key="2">
    <source>
        <dbReference type="EMBL" id="MFD2865343.1"/>
    </source>
</evidence>
<dbReference type="Proteomes" id="UP001597601">
    <property type="component" value="Unassembled WGS sequence"/>
</dbReference>
<dbReference type="RefSeq" id="WP_377127506.1">
    <property type="nucleotide sequence ID" value="NZ_JBHUHN010000001.1"/>
</dbReference>
<dbReference type="Gene3D" id="3.60.15.10">
    <property type="entry name" value="Ribonuclease Z/Hydroxyacylglutathione hydrolase-like"/>
    <property type="match status" value="1"/>
</dbReference>
<dbReference type="EMBL" id="JBHUON010000013">
    <property type="protein sequence ID" value="MFD2865343.1"/>
    <property type="molecule type" value="Genomic_DNA"/>
</dbReference>
<proteinExistence type="predicted"/>
<dbReference type="SUPFAM" id="SSF56281">
    <property type="entry name" value="Metallo-hydrolase/oxidoreductase"/>
    <property type="match status" value="1"/>
</dbReference>
<gene>
    <name evidence="2" type="ORF">ACFSYC_11650</name>
</gene>
<dbReference type="Pfam" id="PF12706">
    <property type="entry name" value="Lactamase_B_2"/>
    <property type="match status" value="1"/>
</dbReference>
<sequence length="333" mass="37833">MSISPSRKINNKYQNPIPTDEAGFDKMWPIIKAYINNKAEVVPNKQLGPFKTDTSIYKTPPKSGLRVTLVGHSSLLIEIDGRTILTDPVWSKRVSLFQWMGPKRFFDPPLRISELPPLDAIIISHDHYDHLDMATIKRFAGTTIPFFCSSGVGAHLQRCGITRNYINEMDWGDSVMIDHDCIVTATPSRHFSGRGLTGRNETLWSSFVIKGKKHNIFFGADSGYFPGFKDIGETFGPFDLTMLEIGAYGQYWPDIHMGPDNASNAHLDLKGKLMMPIHWGTFNLALHDWYEPIERLEQYAIDKKIALFVPEPGKPTEVDGPFNSEWWRPFMDL</sequence>
<dbReference type="PANTHER" id="PTHR15032">
    <property type="entry name" value="N-ACYL-PHOSPHATIDYLETHANOLAMINE-HYDROLYZING PHOSPHOLIPASE D"/>
    <property type="match status" value="1"/>
</dbReference>
<dbReference type="InterPro" id="IPR036866">
    <property type="entry name" value="RibonucZ/Hydroxyglut_hydro"/>
</dbReference>
<evidence type="ECO:0000313" key="3">
    <source>
        <dbReference type="Proteomes" id="UP001597601"/>
    </source>
</evidence>
<name>A0ABW5XQ24_9SPHI</name>